<comment type="caution">
    <text evidence="5">The sequence shown here is derived from an EMBL/GenBank/DDBJ whole genome shotgun (WGS) entry which is preliminary data.</text>
</comment>
<accession>A0ABT0JZB4</accession>
<keyword evidence="6" id="KW-1185">Reference proteome</keyword>
<evidence type="ECO:0000313" key="6">
    <source>
        <dbReference type="Proteomes" id="UP001201873"/>
    </source>
</evidence>
<dbReference type="Gene3D" id="3.40.50.2300">
    <property type="match status" value="2"/>
</dbReference>
<dbReference type="Pfam" id="PF13458">
    <property type="entry name" value="Peripla_BP_6"/>
    <property type="match status" value="1"/>
</dbReference>
<proteinExistence type="inferred from homology"/>
<keyword evidence="2" id="KW-0732">Signal</keyword>
<dbReference type="InterPro" id="IPR028082">
    <property type="entry name" value="Peripla_BP_I"/>
</dbReference>
<organism evidence="5 6">
    <name type="scientific">Frankia umida</name>
    <dbReference type="NCBI Taxonomy" id="573489"/>
    <lineage>
        <taxon>Bacteria</taxon>
        <taxon>Bacillati</taxon>
        <taxon>Actinomycetota</taxon>
        <taxon>Actinomycetes</taxon>
        <taxon>Frankiales</taxon>
        <taxon>Frankiaceae</taxon>
        <taxon>Frankia</taxon>
    </lineage>
</organism>
<dbReference type="RefSeq" id="WP_248825213.1">
    <property type="nucleotide sequence ID" value="NZ_JALKFT010000012.1"/>
</dbReference>
<dbReference type="Proteomes" id="UP001201873">
    <property type="component" value="Unassembled WGS sequence"/>
</dbReference>
<sequence>MPDITARRAGVTRSAVRRRRRPAGRGGRWARAALACLSAVSGLVACTSTSSTVTPAAACAGPGISRDAIRLGLIYPDTGITASLFATFRDGVDARLGVANAAGGVNGRQITYTWRDDASSPAGNQAAAHSLVDNDAVFGLIESSLSAGASADLLHRAGIPVTGTSLDPDWAGHDNMFSYSNLVARGSSVTTWGRFVADQGGHRAVLIQSAFSQTSMVLADEMERSLRAAGIPVVDRVDATSLIAVAALGEKVRASGADVMIGTVTGAAFASLLRATRGKPSKLRVILSPTNYDQGLLERYRDALPDVYTFTDYQPFELNLPAHRRFLAGMRAYAPQVTPPTQQAALAGWISADMFLRGLVAAGPCPSRALFLHGLRALRGYTADGLLPAAVDFATSTAQVSQCYTFLRVNHAATGFEVLPPAPRCGQTIAR</sequence>
<dbReference type="EMBL" id="JALKFT010000012">
    <property type="protein sequence ID" value="MCK9876904.1"/>
    <property type="molecule type" value="Genomic_DNA"/>
</dbReference>
<feature type="region of interest" description="Disordered" evidence="3">
    <location>
        <begin position="1"/>
        <end position="23"/>
    </location>
</feature>
<reference evidence="5 6" key="1">
    <citation type="submission" date="2022-04" db="EMBL/GenBank/DDBJ databases">
        <title>Genome diversity in the genus Frankia.</title>
        <authorList>
            <person name="Carlos-Shanley C."/>
            <person name="Hahn D."/>
        </authorList>
    </citation>
    <scope>NUCLEOTIDE SEQUENCE [LARGE SCALE GENOMIC DNA]</scope>
    <source>
        <strain evidence="5 6">Ag45/Mut15</strain>
    </source>
</reference>
<dbReference type="InterPro" id="IPR028081">
    <property type="entry name" value="Leu-bd"/>
</dbReference>
<evidence type="ECO:0000256" key="1">
    <source>
        <dbReference type="ARBA" id="ARBA00010062"/>
    </source>
</evidence>
<dbReference type="SUPFAM" id="SSF53822">
    <property type="entry name" value="Periplasmic binding protein-like I"/>
    <property type="match status" value="1"/>
</dbReference>
<protein>
    <submittedName>
        <fullName evidence="5">ABC transporter substrate-binding protein</fullName>
    </submittedName>
</protein>
<dbReference type="PANTHER" id="PTHR47235:SF1">
    <property type="entry name" value="BLR6548 PROTEIN"/>
    <property type="match status" value="1"/>
</dbReference>
<comment type="similarity">
    <text evidence="1">Belongs to the leucine-binding protein family.</text>
</comment>
<evidence type="ECO:0000313" key="5">
    <source>
        <dbReference type="EMBL" id="MCK9876904.1"/>
    </source>
</evidence>
<gene>
    <name evidence="5" type="ORF">MXD59_14120</name>
</gene>
<evidence type="ECO:0000256" key="3">
    <source>
        <dbReference type="SAM" id="MobiDB-lite"/>
    </source>
</evidence>
<feature type="domain" description="Leucine-binding protein" evidence="4">
    <location>
        <begin position="69"/>
        <end position="410"/>
    </location>
</feature>
<name>A0ABT0JZB4_9ACTN</name>
<dbReference type="PANTHER" id="PTHR47235">
    <property type="entry name" value="BLR6548 PROTEIN"/>
    <property type="match status" value="1"/>
</dbReference>
<dbReference type="CDD" id="cd06341">
    <property type="entry name" value="PBP1_ABC_ligand_binding-like"/>
    <property type="match status" value="1"/>
</dbReference>
<evidence type="ECO:0000256" key="2">
    <source>
        <dbReference type="ARBA" id="ARBA00022729"/>
    </source>
</evidence>
<evidence type="ECO:0000259" key="4">
    <source>
        <dbReference type="Pfam" id="PF13458"/>
    </source>
</evidence>